<gene>
    <name evidence="1" type="ORF">GCM10010978_12070</name>
</gene>
<reference evidence="1" key="1">
    <citation type="journal article" date="2014" name="Int. J. Syst. Evol. Microbiol.">
        <title>Complete genome sequence of Corynebacterium casei LMG S-19264T (=DSM 44701T), isolated from a smear-ripened cheese.</title>
        <authorList>
            <consortium name="US DOE Joint Genome Institute (JGI-PGF)"/>
            <person name="Walter F."/>
            <person name="Albersmeier A."/>
            <person name="Kalinowski J."/>
            <person name="Ruckert C."/>
        </authorList>
    </citation>
    <scope>NUCLEOTIDE SEQUENCE</scope>
    <source>
        <strain evidence="1">CGMCC 1.12360</strain>
    </source>
</reference>
<protein>
    <submittedName>
        <fullName evidence="1">Uncharacterized protein</fullName>
    </submittedName>
</protein>
<sequence>MEIIELPIEFEFNGQKQKNYPSLIVTYIDLTLVDTGYPNFLPLIENH</sequence>
<dbReference type="AlphaFoldDB" id="A0A8J2ZRU0"/>
<organism evidence="1 2">
    <name type="scientific">Compostibacillus humi</name>
    <dbReference type="NCBI Taxonomy" id="1245525"/>
    <lineage>
        <taxon>Bacteria</taxon>
        <taxon>Bacillati</taxon>
        <taxon>Bacillota</taxon>
        <taxon>Bacilli</taxon>
        <taxon>Bacillales</taxon>
        <taxon>Bacillaceae</taxon>
        <taxon>Compostibacillus</taxon>
    </lineage>
</organism>
<reference evidence="1" key="2">
    <citation type="submission" date="2020-09" db="EMBL/GenBank/DDBJ databases">
        <authorList>
            <person name="Sun Q."/>
            <person name="Zhou Y."/>
        </authorList>
    </citation>
    <scope>NUCLEOTIDE SEQUENCE</scope>
    <source>
        <strain evidence="1">CGMCC 1.12360</strain>
    </source>
</reference>
<keyword evidence="2" id="KW-1185">Reference proteome</keyword>
<dbReference type="Proteomes" id="UP000602050">
    <property type="component" value="Unassembled WGS sequence"/>
</dbReference>
<proteinExistence type="predicted"/>
<evidence type="ECO:0000313" key="2">
    <source>
        <dbReference type="Proteomes" id="UP000602050"/>
    </source>
</evidence>
<dbReference type="EMBL" id="BMEV01000016">
    <property type="protein sequence ID" value="GGH73811.1"/>
    <property type="molecule type" value="Genomic_DNA"/>
</dbReference>
<evidence type="ECO:0000313" key="1">
    <source>
        <dbReference type="EMBL" id="GGH73811.1"/>
    </source>
</evidence>
<accession>A0A8J2ZRU0</accession>
<comment type="caution">
    <text evidence="1">The sequence shown here is derived from an EMBL/GenBank/DDBJ whole genome shotgun (WGS) entry which is preliminary data.</text>
</comment>
<name>A0A8J2ZRU0_9BACI</name>